<evidence type="ECO:0000313" key="3">
    <source>
        <dbReference type="Proteomes" id="UP000616885"/>
    </source>
</evidence>
<accession>A0A8H7NCU2</accession>
<reference evidence="2" key="1">
    <citation type="submission" date="2020-10" db="EMBL/GenBank/DDBJ databases">
        <title>High-Quality Genome Resource of Clonostachys rosea strain S41 by Oxford Nanopore Long-Read Sequencing.</title>
        <authorList>
            <person name="Wang H."/>
        </authorList>
    </citation>
    <scope>NUCLEOTIDE SEQUENCE</scope>
    <source>
        <strain evidence="2">S41</strain>
    </source>
</reference>
<name>A0A8H7NCU2_BIOOC</name>
<organism evidence="2 3">
    <name type="scientific">Bionectria ochroleuca</name>
    <name type="common">Gliocladium roseum</name>
    <dbReference type="NCBI Taxonomy" id="29856"/>
    <lineage>
        <taxon>Eukaryota</taxon>
        <taxon>Fungi</taxon>
        <taxon>Dikarya</taxon>
        <taxon>Ascomycota</taxon>
        <taxon>Pezizomycotina</taxon>
        <taxon>Sordariomycetes</taxon>
        <taxon>Hypocreomycetidae</taxon>
        <taxon>Hypocreales</taxon>
        <taxon>Bionectriaceae</taxon>
        <taxon>Clonostachys</taxon>
    </lineage>
</organism>
<evidence type="ECO:0000256" key="1">
    <source>
        <dbReference type="SAM" id="MobiDB-lite"/>
    </source>
</evidence>
<dbReference type="Proteomes" id="UP000616885">
    <property type="component" value="Unassembled WGS sequence"/>
</dbReference>
<evidence type="ECO:0000313" key="2">
    <source>
        <dbReference type="EMBL" id="KAF9753328.1"/>
    </source>
</evidence>
<comment type="caution">
    <text evidence="2">The sequence shown here is derived from an EMBL/GenBank/DDBJ whole genome shotgun (WGS) entry which is preliminary data.</text>
</comment>
<dbReference type="EMBL" id="JADCTT010000004">
    <property type="protein sequence ID" value="KAF9753328.1"/>
    <property type="molecule type" value="Genomic_DNA"/>
</dbReference>
<sequence length="147" mass="16340">MDEQPETAPSCTANTPATEPRQANEQAKSDRPREDTVQMECKTPRTQQYASILAGPIWCRGRAESQARCSLQNPSADSARQKRQSHYARFSRCKQHGHSGALHWTLPGRVALEPALANFSAIAPNLSTFTSRYEPRSQQAQPNPQAH</sequence>
<proteinExistence type="predicted"/>
<feature type="region of interest" description="Disordered" evidence="1">
    <location>
        <begin position="1"/>
        <end position="40"/>
    </location>
</feature>
<protein>
    <submittedName>
        <fullName evidence="2">Uncharacterized protein</fullName>
    </submittedName>
</protein>
<gene>
    <name evidence="2" type="ORF">IM811_012086</name>
</gene>
<feature type="compositionally biased region" description="Polar residues" evidence="1">
    <location>
        <begin position="7"/>
        <end position="26"/>
    </location>
</feature>
<feature type="compositionally biased region" description="Basic and acidic residues" evidence="1">
    <location>
        <begin position="27"/>
        <end position="36"/>
    </location>
</feature>
<dbReference type="AlphaFoldDB" id="A0A8H7NCU2"/>